<gene>
    <name evidence="8" type="ORF">SZ63_09445</name>
</gene>
<dbReference type="GO" id="GO:0022857">
    <property type="term" value="F:transmembrane transporter activity"/>
    <property type="evidence" value="ECO:0007669"/>
    <property type="project" value="InterPro"/>
</dbReference>
<organism evidence="8 9">
    <name type="scientific">Methanoculleus sediminis</name>
    <dbReference type="NCBI Taxonomy" id="1550566"/>
    <lineage>
        <taxon>Archaea</taxon>
        <taxon>Methanobacteriati</taxon>
        <taxon>Methanobacteriota</taxon>
        <taxon>Stenosarchaea group</taxon>
        <taxon>Methanomicrobia</taxon>
        <taxon>Methanomicrobiales</taxon>
        <taxon>Methanomicrobiaceae</taxon>
        <taxon>Methanoculleus</taxon>
    </lineage>
</organism>
<feature type="transmembrane region" description="Helical" evidence="7">
    <location>
        <begin position="87"/>
        <end position="106"/>
    </location>
</feature>
<dbReference type="SUPFAM" id="SSF103481">
    <property type="entry name" value="Multidrug resistance efflux transporter EmrE"/>
    <property type="match status" value="1"/>
</dbReference>
<proteinExistence type="predicted"/>
<dbReference type="RefSeq" id="WP_048184592.1">
    <property type="nucleotide sequence ID" value="NZ_JXOJ01000004.1"/>
</dbReference>
<dbReference type="EMBL" id="JXOJ01000004">
    <property type="protein sequence ID" value="KLK87826.1"/>
    <property type="molecule type" value="Genomic_DNA"/>
</dbReference>
<dbReference type="AlphaFoldDB" id="A0A0H1QZ11"/>
<evidence type="ECO:0000256" key="5">
    <source>
        <dbReference type="ARBA" id="ARBA00022989"/>
    </source>
</evidence>
<keyword evidence="9" id="KW-1185">Reference proteome</keyword>
<comment type="subcellular location">
    <subcellularLocation>
        <location evidence="1">Cell membrane</location>
        <topology evidence="1">Multi-pass membrane protein</topology>
    </subcellularLocation>
</comment>
<evidence type="ECO:0000256" key="7">
    <source>
        <dbReference type="SAM" id="Phobius"/>
    </source>
</evidence>
<reference evidence="8 9" key="1">
    <citation type="journal article" date="2015" name="Int. J. Syst. Evol. Microbiol.">
        <title>Methanoculleus sediminis sp. nov., a methanogen from sediments near a submarine mud volcano.</title>
        <authorList>
            <person name="Chen S.C."/>
            <person name="Chen M.F."/>
            <person name="Lai M.C."/>
            <person name="Weng C.Y."/>
            <person name="Wu S.Y."/>
            <person name="Lin S."/>
            <person name="Yang T.F."/>
            <person name="Chen P.C."/>
        </authorList>
    </citation>
    <scope>NUCLEOTIDE SEQUENCE [LARGE SCALE GENOMIC DNA]</scope>
    <source>
        <strain evidence="8 9">S3Fa</strain>
    </source>
</reference>
<dbReference type="PANTHER" id="PTHR30561">
    <property type="entry name" value="SMR FAMILY PROTON-DEPENDENT DRUG EFFLUX TRANSPORTER SUGE"/>
    <property type="match status" value="1"/>
</dbReference>
<dbReference type="PATRIC" id="fig|1550566.3.peg.2053"/>
<accession>A0A0H1QZ11</accession>
<evidence type="ECO:0000256" key="3">
    <source>
        <dbReference type="ARBA" id="ARBA00022475"/>
    </source>
</evidence>
<evidence type="ECO:0000256" key="2">
    <source>
        <dbReference type="ARBA" id="ARBA00022448"/>
    </source>
</evidence>
<keyword evidence="2" id="KW-0813">Transport</keyword>
<evidence type="ECO:0000256" key="4">
    <source>
        <dbReference type="ARBA" id="ARBA00022692"/>
    </source>
</evidence>
<dbReference type="Pfam" id="PF00893">
    <property type="entry name" value="Multi_Drug_Res"/>
    <property type="match status" value="1"/>
</dbReference>
<keyword evidence="4 7" id="KW-0812">Transmembrane</keyword>
<feature type="transmembrane region" description="Helical" evidence="7">
    <location>
        <begin position="62"/>
        <end position="81"/>
    </location>
</feature>
<dbReference type="STRING" id="1550566.SZ63_09445"/>
<name>A0A0H1QZ11_9EURY</name>
<keyword evidence="3" id="KW-1003">Cell membrane</keyword>
<dbReference type="InterPro" id="IPR045324">
    <property type="entry name" value="Small_multidrug_res"/>
</dbReference>
<evidence type="ECO:0000256" key="1">
    <source>
        <dbReference type="ARBA" id="ARBA00004651"/>
    </source>
</evidence>
<sequence length="109" mass="11517">MQNTAWITLFFAGLLEAGWALGLKYTEGFTKVWPSVATLAVMAGSIYLLSRSLYGLPLGTAYAVWTGIGAVGTVIAGIVLFGESRSVVRLLCLLLIVSGIVGLRFCSDA</sequence>
<dbReference type="Proteomes" id="UP000035301">
    <property type="component" value="Unassembled WGS sequence"/>
</dbReference>
<evidence type="ECO:0000313" key="8">
    <source>
        <dbReference type="EMBL" id="KLK87826.1"/>
    </source>
</evidence>
<evidence type="ECO:0000256" key="6">
    <source>
        <dbReference type="ARBA" id="ARBA00023136"/>
    </source>
</evidence>
<feature type="transmembrane region" description="Helical" evidence="7">
    <location>
        <begin position="32"/>
        <end position="50"/>
    </location>
</feature>
<keyword evidence="6 7" id="KW-0472">Membrane</keyword>
<keyword evidence="5 7" id="KW-1133">Transmembrane helix</keyword>
<comment type="caution">
    <text evidence="8">The sequence shown here is derived from an EMBL/GenBank/DDBJ whole genome shotgun (WGS) entry which is preliminary data.</text>
</comment>
<protein>
    <submittedName>
        <fullName evidence="8">Molecular chaperone</fullName>
    </submittedName>
</protein>
<dbReference type="InterPro" id="IPR000390">
    <property type="entry name" value="Small_drug/metabolite_transptr"/>
</dbReference>
<dbReference type="PANTHER" id="PTHR30561:SF0">
    <property type="entry name" value="GUANIDINIUM EXPORTER"/>
    <property type="match status" value="1"/>
</dbReference>
<dbReference type="FunFam" id="1.10.3730.20:FF:000001">
    <property type="entry name" value="Quaternary ammonium compound resistance transporter SugE"/>
    <property type="match status" value="1"/>
</dbReference>
<evidence type="ECO:0000313" key="9">
    <source>
        <dbReference type="Proteomes" id="UP000035301"/>
    </source>
</evidence>
<dbReference type="Gene3D" id="1.10.3730.20">
    <property type="match status" value="1"/>
</dbReference>
<dbReference type="OrthoDB" id="121740at2157"/>
<dbReference type="GO" id="GO:0005886">
    <property type="term" value="C:plasma membrane"/>
    <property type="evidence" value="ECO:0007669"/>
    <property type="project" value="UniProtKB-SubCell"/>
</dbReference>
<dbReference type="InterPro" id="IPR037185">
    <property type="entry name" value="EmrE-like"/>
</dbReference>